<sequence>MKNGKKPTLAQKKFLQDTGLDSEKWLIVKDTPEEMVIVSRIALQRRSGKTKTIRKAKK</sequence>
<proteinExistence type="predicted"/>
<evidence type="ECO:0000259" key="1">
    <source>
        <dbReference type="Pfam" id="PF21847"/>
    </source>
</evidence>
<reference evidence="2" key="1">
    <citation type="submission" date="2019-11" db="EMBL/GenBank/DDBJ databases">
        <authorList>
            <person name="Feng L."/>
        </authorList>
    </citation>
    <scope>NUCLEOTIDE SEQUENCE</scope>
    <source>
        <strain evidence="2">ChathewayiLFYP18</strain>
    </source>
</reference>
<name>A0A6N3I3H9_9FIRM</name>
<feature type="domain" description="DUF6906" evidence="1">
    <location>
        <begin position="1"/>
        <end position="55"/>
    </location>
</feature>
<dbReference type="EMBL" id="CACRUH010000101">
    <property type="protein sequence ID" value="VYU83816.1"/>
    <property type="molecule type" value="Genomic_DNA"/>
</dbReference>
<dbReference type="InterPro" id="IPR054201">
    <property type="entry name" value="DUF6906"/>
</dbReference>
<dbReference type="Pfam" id="PF21847">
    <property type="entry name" value="DUF6906"/>
    <property type="match status" value="1"/>
</dbReference>
<protein>
    <recommendedName>
        <fullName evidence="1">DUF6906 domain-containing protein</fullName>
    </recommendedName>
</protein>
<dbReference type="AlphaFoldDB" id="A0A6N3I3H9"/>
<accession>A0A6N3I3H9</accession>
<organism evidence="2">
    <name type="scientific">Hungatella hathewayi</name>
    <dbReference type="NCBI Taxonomy" id="154046"/>
    <lineage>
        <taxon>Bacteria</taxon>
        <taxon>Bacillati</taxon>
        <taxon>Bacillota</taxon>
        <taxon>Clostridia</taxon>
        <taxon>Lachnospirales</taxon>
        <taxon>Lachnospiraceae</taxon>
        <taxon>Hungatella</taxon>
    </lineage>
</organism>
<gene>
    <name evidence="2" type="ORF">CHLFYP18_04595</name>
</gene>
<dbReference type="RefSeq" id="WP_227064259.1">
    <property type="nucleotide sequence ID" value="NZ_CACRUH010000101.1"/>
</dbReference>
<evidence type="ECO:0000313" key="2">
    <source>
        <dbReference type="EMBL" id="VYU83816.1"/>
    </source>
</evidence>